<organism evidence="1 2">
    <name type="scientific">Musa balbisiana</name>
    <name type="common">Banana</name>
    <dbReference type="NCBI Taxonomy" id="52838"/>
    <lineage>
        <taxon>Eukaryota</taxon>
        <taxon>Viridiplantae</taxon>
        <taxon>Streptophyta</taxon>
        <taxon>Embryophyta</taxon>
        <taxon>Tracheophyta</taxon>
        <taxon>Spermatophyta</taxon>
        <taxon>Magnoliopsida</taxon>
        <taxon>Liliopsida</taxon>
        <taxon>Zingiberales</taxon>
        <taxon>Musaceae</taxon>
        <taxon>Musa</taxon>
    </lineage>
</organism>
<dbReference type="Proteomes" id="UP000317650">
    <property type="component" value="Chromosome 4"/>
</dbReference>
<accession>A0A4S8KGV2</accession>
<reference evidence="1 2" key="1">
    <citation type="journal article" date="2019" name="Nat. Plants">
        <title>Genome sequencing of Musa balbisiana reveals subgenome evolution and function divergence in polyploid bananas.</title>
        <authorList>
            <person name="Yao X."/>
        </authorList>
    </citation>
    <scope>NUCLEOTIDE SEQUENCE [LARGE SCALE GENOMIC DNA]</scope>
    <source>
        <strain evidence="2">cv. DH-PKW</strain>
        <tissue evidence="1">Leaves</tissue>
    </source>
</reference>
<keyword evidence="2" id="KW-1185">Reference proteome</keyword>
<gene>
    <name evidence="1" type="ORF">C4D60_Mb04t34140</name>
</gene>
<protein>
    <submittedName>
        <fullName evidence="1">Uncharacterized protein</fullName>
    </submittedName>
</protein>
<evidence type="ECO:0000313" key="2">
    <source>
        <dbReference type="Proteomes" id="UP000317650"/>
    </source>
</evidence>
<dbReference type="EMBL" id="PYDT01000001">
    <property type="protein sequence ID" value="THU74511.1"/>
    <property type="molecule type" value="Genomic_DNA"/>
</dbReference>
<name>A0A4S8KGV2_MUSBA</name>
<evidence type="ECO:0000313" key="1">
    <source>
        <dbReference type="EMBL" id="THU74511.1"/>
    </source>
</evidence>
<sequence length="153" mass="18028">MTLLKLAMLIQQEIHGIERLGPIWRPLWWVFYSRMISWYYCALELPDMMLKDGLASNGQEPHLRFPFFSYYLVDKWGKWIIRSMLIIIYVVEWVSCGVQQKINGDLTWQASLKGETCQSTLKLTSVVTFGKLHFRLVRIFFPLLRVIAAIELL</sequence>
<proteinExistence type="predicted"/>
<comment type="caution">
    <text evidence="1">The sequence shown here is derived from an EMBL/GenBank/DDBJ whole genome shotgun (WGS) entry which is preliminary data.</text>
</comment>
<dbReference type="AlphaFoldDB" id="A0A4S8KGV2"/>